<dbReference type="AlphaFoldDB" id="A0A9X0JKP4"/>
<protein>
    <submittedName>
        <fullName evidence="1">Uncharacterized protein</fullName>
    </submittedName>
</protein>
<evidence type="ECO:0000313" key="1">
    <source>
        <dbReference type="EMBL" id="KGF66150.1"/>
    </source>
</evidence>
<sequence>MTFLLLTGFFPEPNPDSSLQFEKDIPSRAEPLVLNVMGWASKQDVPSGEHDLTAPQAAEILSILGEPFRDELIYGIGLCRA</sequence>
<proteinExistence type="predicted"/>
<accession>A0A9X0JKP4</accession>
<organism evidence="1 2">
    <name type="scientific">Pseudomonas lutea</name>
    <dbReference type="NCBI Taxonomy" id="243924"/>
    <lineage>
        <taxon>Bacteria</taxon>
        <taxon>Pseudomonadati</taxon>
        <taxon>Pseudomonadota</taxon>
        <taxon>Gammaproteobacteria</taxon>
        <taxon>Pseudomonadales</taxon>
        <taxon>Pseudomonadaceae</taxon>
        <taxon>Pseudomonas</taxon>
    </lineage>
</organism>
<dbReference type="InterPro" id="IPR049810">
    <property type="entry name" value="S6_alt_immun-like"/>
</dbReference>
<evidence type="ECO:0000313" key="2">
    <source>
        <dbReference type="Proteomes" id="UP000029719"/>
    </source>
</evidence>
<dbReference type="Proteomes" id="UP000029719">
    <property type="component" value="Unassembled WGS sequence"/>
</dbReference>
<name>A0A9X0JKP4_9PSED</name>
<gene>
    <name evidence="1" type="ORF">LT42_09720</name>
</gene>
<reference evidence="1 2" key="1">
    <citation type="submission" date="2014-09" db="EMBL/GenBank/DDBJ databases">
        <title>Genome sequence of Pseudomonas lutea strain DSM 17257T.</title>
        <authorList>
            <person name="Kwak Y."/>
            <person name="Shin J.-H."/>
        </authorList>
    </citation>
    <scope>NUCLEOTIDE SEQUENCE [LARGE SCALE GENOMIC DNA]</scope>
    <source>
        <strain evidence="1 2">DSM 17257</strain>
    </source>
</reference>
<dbReference type="OrthoDB" id="6937788at2"/>
<dbReference type="NCBIfam" id="NF040643">
    <property type="entry name" value="S6_alt_immun"/>
    <property type="match status" value="1"/>
</dbReference>
<dbReference type="RefSeq" id="WP_037011822.1">
    <property type="nucleotide sequence ID" value="NZ_JRMB01000001.1"/>
</dbReference>
<comment type="caution">
    <text evidence="1">The sequence shown here is derived from an EMBL/GenBank/DDBJ whole genome shotgun (WGS) entry which is preliminary data.</text>
</comment>
<dbReference type="EMBL" id="JRMB01000001">
    <property type="protein sequence ID" value="KGF66150.1"/>
    <property type="molecule type" value="Genomic_DNA"/>
</dbReference>